<keyword evidence="2" id="KW-1185">Reference proteome</keyword>
<proteinExistence type="predicted"/>
<reference evidence="1" key="2">
    <citation type="submission" date="2023-06" db="EMBL/GenBank/DDBJ databases">
        <authorList>
            <consortium name="Lawrence Berkeley National Laboratory"/>
            <person name="Haridas S."/>
            <person name="Hensen N."/>
            <person name="Bonometti L."/>
            <person name="Westerberg I."/>
            <person name="Brannstrom I.O."/>
            <person name="Guillou S."/>
            <person name="Cros-Aarteil S."/>
            <person name="Calhoun S."/>
            <person name="Kuo A."/>
            <person name="Mondo S."/>
            <person name="Pangilinan J."/>
            <person name="Riley R."/>
            <person name="Labutti K."/>
            <person name="Andreopoulos B."/>
            <person name="Lipzen A."/>
            <person name="Chen C."/>
            <person name="Yanf M."/>
            <person name="Daum C."/>
            <person name="Ng V."/>
            <person name="Clum A."/>
            <person name="Steindorff A."/>
            <person name="Ohm R."/>
            <person name="Martin F."/>
            <person name="Silar P."/>
            <person name="Natvig D."/>
            <person name="Lalanne C."/>
            <person name="Gautier V."/>
            <person name="Ament-Velasquez S.L."/>
            <person name="Kruys A."/>
            <person name="Hutchinson M.I."/>
            <person name="Powell A.J."/>
            <person name="Barry K."/>
            <person name="Miller A.N."/>
            <person name="Grigoriev I.V."/>
            <person name="Debuchy R."/>
            <person name="Gladieux P."/>
            <person name="Thoren M.H."/>
            <person name="Johannesson H."/>
        </authorList>
    </citation>
    <scope>NUCLEOTIDE SEQUENCE</scope>
    <source>
        <strain evidence="1">CBS 168.71</strain>
    </source>
</reference>
<evidence type="ECO:0000313" key="2">
    <source>
        <dbReference type="Proteomes" id="UP001278766"/>
    </source>
</evidence>
<name>A0AAE0LU76_9PEZI</name>
<dbReference type="GeneID" id="87835132"/>
<evidence type="ECO:0000313" key="1">
    <source>
        <dbReference type="EMBL" id="KAK3297946.1"/>
    </source>
</evidence>
<accession>A0AAE0LU76</accession>
<dbReference type="AlphaFoldDB" id="A0AAE0LU76"/>
<gene>
    <name evidence="1" type="ORF">B0H64DRAFT_134603</name>
</gene>
<reference evidence="1" key="1">
    <citation type="journal article" date="2023" name="Mol. Phylogenet. Evol.">
        <title>Genome-scale phylogeny and comparative genomics of the fungal order Sordariales.</title>
        <authorList>
            <person name="Hensen N."/>
            <person name="Bonometti L."/>
            <person name="Westerberg I."/>
            <person name="Brannstrom I.O."/>
            <person name="Guillou S."/>
            <person name="Cros-Aarteil S."/>
            <person name="Calhoun S."/>
            <person name="Haridas S."/>
            <person name="Kuo A."/>
            <person name="Mondo S."/>
            <person name="Pangilinan J."/>
            <person name="Riley R."/>
            <person name="LaButti K."/>
            <person name="Andreopoulos B."/>
            <person name="Lipzen A."/>
            <person name="Chen C."/>
            <person name="Yan M."/>
            <person name="Daum C."/>
            <person name="Ng V."/>
            <person name="Clum A."/>
            <person name="Steindorff A."/>
            <person name="Ohm R.A."/>
            <person name="Martin F."/>
            <person name="Silar P."/>
            <person name="Natvig D.O."/>
            <person name="Lalanne C."/>
            <person name="Gautier V."/>
            <person name="Ament-Velasquez S.L."/>
            <person name="Kruys A."/>
            <person name="Hutchinson M.I."/>
            <person name="Powell A.J."/>
            <person name="Barry K."/>
            <person name="Miller A.N."/>
            <person name="Grigoriev I.V."/>
            <person name="Debuchy R."/>
            <person name="Gladieux P."/>
            <person name="Hiltunen Thoren M."/>
            <person name="Johannesson H."/>
        </authorList>
    </citation>
    <scope>NUCLEOTIDE SEQUENCE</scope>
    <source>
        <strain evidence="1">CBS 168.71</strain>
    </source>
</reference>
<sequence length="247" mass="27545">MEGLTGKTTKNAGRMGWTTRLQPPSLWWWCGGRDPMNGREPTPETRFGPCLKSQDFEDGRHRVSPLGYLNLDRRRAEQGVTHRPATANKRQIQLLCTIEHCWQQPSRLSATLSTCCGWRRAGTSGNRKNCRTTLGHSSQDSEVLPRPQGCNFHTTQFLRQNTNFSVEGGIRMESWHCVWGSRPESPRTPCESQRRQVLRGVPVCAALPQSSALSLCSRGRVWQLPELTGVPGLRSSVSLAAAGVPRV</sequence>
<comment type="caution">
    <text evidence="1">The sequence shown here is derived from an EMBL/GenBank/DDBJ whole genome shotgun (WGS) entry which is preliminary data.</text>
</comment>
<dbReference type="Proteomes" id="UP001278766">
    <property type="component" value="Unassembled WGS sequence"/>
</dbReference>
<organism evidence="1 2">
    <name type="scientific">Chaetomium fimeti</name>
    <dbReference type="NCBI Taxonomy" id="1854472"/>
    <lineage>
        <taxon>Eukaryota</taxon>
        <taxon>Fungi</taxon>
        <taxon>Dikarya</taxon>
        <taxon>Ascomycota</taxon>
        <taxon>Pezizomycotina</taxon>
        <taxon>Sordariomycetes</taxon>
        <taxon>Sordariomycetidae</taxon>
        <taxon>Sordariales</taxon>
        <taxon>Chaetomiaceae</taxon>
        <taxon>Chaetomium</taxon>
    </lineage>
</organism>
<protein>
    <submittedName>
        <fullName evidence="1">Uncharacterized protein</fullName>
    </submittedName>
</protein>
<dbReference type="EMBL" id="JAUEPN010000003">
    <property type="protein sequence ID" value="KAK3297946.1"/>
    <property type="molecule type" value="Genomic_DNA"/>
</dbReference>
<dbReference type="RefSeq" id="XP_062661460.1">
    <property type="nucleotide sequence ID" value="XM_062798184.1"/>
</dbReference>